<reference evidence="1" key="1">
    <citation type="submission" date="2023-04" db="EMBL/GenBank/DDBJ databases">
        <title>Ambrosiozyma monospora NBRC 1965.</title>
        <authorList>
            <person name="Ichikawa N."/>
            <person name="Sato H."/>
            <person name="Tonouchi N."/>
        </authorList>
    </citation>
    <scope>NUCLEOTIDE SEQUENCE</scope>
    <source>
        <strain evidence="1">NBRC 1965</strain>
    </source>
</reference>
<evidence type="ECO:0000313" key="1">
    <source>
        <dbReference type="EMBL" id="GMG52609.1"/>
    </source>
</evidence>
<comment type="caution">
    <text evidence="1">The sequence shown here is derived from an EMBL/GenBank/DDBJ whole genome shotgun (WGS) entry which is preliminary data.</text>
</comment>
<dbReference type="Proteomes" id="UP001165063">
    <property type="component" value="Unassembled WGS sequence"/>
</dbReference>
<dbReference type="AlphaFoldDB" id="A0A9W6Z352"/>
<dbReference type="Gene3D" id="3.40.50.10680">
    <property type="entry name" value="CofD-like domains"/>
    <property type="match status" value="1"/>
</dbReference>
<organism evidence="1 2">
    <name type="scientific">Ambrosiozyma monospora</name>
    <name type="common">Yeast</name>
    <name type="synonym">Endomycopsis monosporus</name>
    <dbReference type="NCBI Taxonomy" id="43982"/>
    <lineage>
        <taxon>Eukaryota</taxon>
        <taxon>Fungi</taxon>
        <taxon>Dikarya</taxon>
        <taxon>Ascomycota</taxon>
        <taxon>Saccharomycotina</taxon>
        <taxon>Pichiomycetes</taxon>
        <taxon>Pichiales</taxon>
        <taxon>Pichiaceae</taxon>
        <taxon>Ambrosiozyma</taxon>
    </lineage>
</organism>
<dbReference type="EMBL" id="BSXU01005332">
    <property type="protein sequence ID" value="GMG52609.1"/>
    <property type="molecule type" value="Genomic_DNA"/>
</dbReference>
<keyword evidence="2" id="KW-1185">Reference proteome</keyword>
<dbReference type="SUPFAM" id="SSF142338">
    <property type="entry name" value="CofD-like"/>
    <property type="match status" value="1"/>
</dbReference>
<dbReference type="PANTHER" id="PTHR31240">
    <property type="entry name" value="MATERNAL EFFECT EMBRYO ARREST 18"/>
    <property type="match status" value="1"/>
</dbReference>
<gene>
    <name evidence="1" type="ORF">Amon01_000734200</name>
</gene>
<evidence type="ECO:0000313" key="2">
    <source>
        <dbReference type="Proteomes" id="UP001165063"/>
    </source>
</evidence>
<dbReference type="InterPro" id="IPR038136">
    <property type="entry name" value="CofD-like_dom_sf"/>
</dbReference>
<name>A0A9W6Z352_AMBMO</name>
<proteinExistence type="predicted"/>
<protein>
    <submittedName>
        <fullName evidence="1">Unnamed protein product</fullName>
    </submittedName>
</protein>
<accession>A0A9W6Z352</accession>
<dbReference type="PANTHER" id="PTHR31240:SF0">
    <property type="entry name" value="MATERNAL EFFECT EMBRYO ARREST 18"/>
    <property type="match status" value="1"/>
</dbReference>
<dbReference type="OrthoDB" id="10267139at2759"/>
<sequence length="145" mass="15967">MTSIVPILILQGVGEAIISTRAGISSKKKVLLLNGTPDRETQTLDALGFLNTITKSLKYSMLVNQSKKKQHGKLSFTSNAHTEKYELKSFVTHLVYIENSPVKVDVPAIEELGVKCVCVPHSAETSGFYNLDVLHQKLNEILVSK</sequence>